<keyword evidence="2" id="KW-1185">Reference proteome</keyword>
<dbReference type="WBParaSite" id="SVE_0331100.1">
    <property type="protein sequence ID" value="SVE_0331100.1"/>
    <property type="gene ID" value="SVE_0331100"/>
</dbReference>
<evidence type="ECO:0000313" key="2">
    <source>
        <dbReference type="Proteomes" id="UP000035680"/>
    </source>
</evidence>
<name>A0A0K0F3C8_STRVS</name>
<feature type="compositionally biased region" description="Acidic residues" evidence="1">
    <location>
        <begin position="156"/>
        <end position="165"/>
    </location>
</feature>
<reference evidence="3" key="2">
    <citation type="submission" date="2015-08" db="UniProtKB">
        <authorList>
            <consortium name="WormBaseParasite"/>
        </authorList>
    </citation>
    <scope>IDENTIFICATION</scope>
</reference>
<evidence type="ECO:0000313" key="3">
    <source>
        <dbReference type="WBParaSite" id="SVE_0331100.1"/>
    </source>
</evidence>
<protein>
    <submittedName>
        <fullName evidence="3">Homeobox protein 2-like</fullName>
    </submittedName>
</protein>
<accession>A0A0K0F3C8</accession>
<organism evidence="2 3">
    <name type="scientific">Strongyloides venezuelensis</name>
    <name type="common">Threadworm</name>
    <dbReference type="NCBI Taxonomy" id="75913"/>
    <lineage>
        <taxon>Eukaryota</taxon>
        <taxon>Metazoa</taxon>
        <taxon>Ecdysozoa</taxon>
        <taxon>Nematoda</taxon>
        <taxon>Chromadorea</taxon>
        <taxon>Rhabditida</taxon>
        <taxon>Tylenchina</taxon>
        <taxon>Panagrolaimomorpha</taxon>
        <taxon>Strongyloidoidea</taxon>
        <taxon>Strongyloididae</taxon>
        <taxon>Strongyloides</taxon>
    </lineage>
</organism>
<feature type="compositionally biased region" description="Low complexity" evidence="1">
    <location>
        <begin position="93"/>
        <end position="104"/>
    </location>
</feature>
<feature type="compositionally biased region" description="Basic and acidic residues" evidence="1">
    <location>
        <begin position="75"/>
        <end position="92"/>
    </location>
</feature>
<dbReference type="Proteomes" id="UP000035680">
    <property type="component" value="Unassembled WGS sequence"/>
</dbReference>
<evidence type="ECO:0000256" key="1">
    <source>
        <dbReference type="SAM" id="MobiDB-lite"/>
    </source>
</evidence>
<feature type="region of interest" description="Disordered" evidence="1">
    <location>
        <begin position="70"/>
        <end position="104"/>
    </location>
</feature>
<feature type="region of interest" description="Disordered" evidence="1">
    <location>
        <begin position="149"/>
        <end position="175"/>
    </location>
</feature>
<reference evidence="2" key="1">
    <citation type="submission" date="2014-07" db="EMBL/GenBank/DDBJ databases">
        <authorList>
            <person name="Martin A.A"/>
            <person name="De Silva N."/>
        </authorList>
    </citation>
    <scope>NUCLEOTIDE SEQUENCE</scope>
</reference>
<proteinExistence type="predicted"/>
<dbReference type="AlphaFoldDB" id="A0A0K0F3C8"/>
<sequence>MSTTGFRDTLCNLKPLGIPRPTIKGLKFIPTKGRMGFYKTIKQEGEKYGVSIKNQGPRRTALPSADFWKQNQEGTDDKKDIKEGDKNEKDINENNNNEKMSNYNQNDEASDIVGELKPINRSSLKDFNYNRPHILTPIFSKMSIIEDGYMSPPEVPEPDYEDDNTQDNQVTNTKEQERYPKTIISPVQKFMERNHIINKINTIKNNDNHNNKYHMYHNQQQDMGQVGRNQGLPPFGRSSNHHYWNNGHHFSYQNTLVQKL</sequence>